<reference evidence="7" key="2">
    <citation type="submission" date="2021-04" db="EMBL/GenBank/DDBJ databases">
        <authorList>
            <person name="Gilroy R."/>
        </authorList>
    </citation>
    <scope>NUCLEOTIDE SEQUENCE</scope>
    <source>
        <strain evidence="7">F6-6636</strain>
    </source>
</reference>
<proteinExistence type="inferred from homology"/>
<dbReference type="InterPro" id="IPR000064">
    <property type="entry name" value="NLP_P60_dom"/>
</dbReference>
<dbReference type="Pfam" id="PF00877">
    <property type="entry name" value="NLPC_P60"/>
    <property type="match status" value="1"/>
</dbReference>
<gene>
    <name evidence="7" type="ORF">H9901_04765</name>
</gene>
<dbReference type="Proteomes" id="UP000777303">
    <property type="component" value="Unassembled WGS sequence"/>
</dbReference>
<dbReference type="SUPFAM" id="SSF54001">
    <property type="entry name" value="Cysteine proteinases"/>
    <property type="match status" value="1"/>
</dbReference>
<feature type="chain" id="PRO_5037305048" evidence="5">
    <location>
        <begin position="33"/>
        <end position="359"/>
    </location>
</feature>
<evidence type="ECO:0000313" key="7">
    <source>
        <dbReference type="EMBL" id="MBU3851992.1"/>
    </source>
</evidence>
<reference evidence="7" key="1">
    <citation type="journal article" date="2021" name="PeerJ">
        <title>Extensive microbial diversity within the chicken gut microbiome revealed by metagenomics and culture.</title>
        <authorList>
            <person name="Gilroy R."/>
            <person name="Ravi A."/>
            <person name="Getino M."/>
            <person name="Pursley I."/>
            <person name="Horton D.L."/>
            <person name="Alikhan N.F."/>
            <person name="Baker D."/>
            <person name="Gharbi K."/>
            <person name="Hall N."/>
            <person name="Watson M."/>
            <person name="Adriaenssens E.M."/>
            <person name="Foster-Nyarko E."/>
            <person name="Jarju S."/>
            <person name="Secka A."/>
            <person name="Antonio M."/>
            <person name="Oren A."/>
            <person name="Chaudhuri R.R."/>
            <person name="La Ragione R."/>
            <person name="Hildebrand F."/>
            <person name="Pallen M.J."/>
        </authorList>
    </citation>
    <scope>NUCLEOTIDE SEQUENCE</scope>
    <source>
        <strain evidence="7">F6-6636</strain>
    </source>
</reference>
<feature type="signal peptide" evidence="5">
    <location>
        <begin position="1"/>
        <end position="32"/>
    </location>
</feature>
<feature type="domain" description="NlpC/P60" evidence="6">
    <location>
        <begin position="243"/>
        <end position="359"/>
    </location>
</feature>
<name>A0A948TKL1_9LACO</name>
<dbReference type="GO" id="GO:0008234">
    <property type="term" value="F:cysteine-type peptidase activity"/>
    <property type="evidence" value="ECO:0007669"/>
    <property type="project" value="UniProtKB-KW"/>
</dbReference>
<dbReference type="InterPro" id="IPR051202">
    <property type="entry name" value="Peptidase_C40"/>
</dbReference>
<dbReference type="PROSITE" id="PS51935">
    <property type="entry name" value="NLPC_P60"/>
    <property type="match status" value="1"/>
</dbReference>
<organism evidence="7 8">
    <name type="scientific">Candidatus Paralactobacillus gallistercoris</name>
    <dbReference type="NCBI Taxonomy" id="2838724"/>
    <lineage>
        <taxon>Bacteria</taxon>
        <taxon>Bacillati</taxon>
        <taxon>Bacillota</taxon>
        <taxon>Bacilli</taxon>
        <taxon>Lactobacillales</taxon>
        <taxon>Lactobacillaceae</taxon>
        <taxon>Lactobacillus</taxon>
    </lineage>
</organism>
<protein>
    <submittedName>
        <fullName evidence="7">C40 family peptidase</fullName>
    </submittedName>
</protein>
<accession>A0A948TKL1</accession>
<dbReference type="EMBL" id="JAHLFS010000058">
    <property type="protein sequence ID" value="MBU3851992.1"/>
    <property type="molecule type" value="Genomic_DNA"/>
</dbReference>
<dbReference type="PANTHER" id="PTHR47053">
    <property type="entry name" value="MUREIN DD-ENDOPEPTIDASE MEPH-RELATED"/>
    <property type="match status" value="1"/>
</dbReference>
<dbReference type="GO" id="GO:0006508">
    <property type="term" value="P:proteolysis"/>
    <property type="evidence" value="ECO:0007669"/>
    <property type="project" value="UniProtKB-KW"/>
</dbReference>
<dbReference type="PANTHER" id="PTHR47053:SF1">
    <property type="entry name" value="MUREIN DD-ENDOPEPTIDASE MEPH-RELATED"/>
    <property type="match status" value="1"/>
</dbReference>
<dbReference type="Gene3D" id="3.90.1720.10">
    <property type="entry name" value="endopeptidase domain like (from Nostoc punctiforme)"/>
    <property type="match status" value="1"/>
</dbReference>
<evidence type="ECO:0000256" key="4">
    <source>
        <dbReference type="ARBA" id="ARBA00022807"/>
    </source>
</evidence>
<evidence type="ECO:0000256" key="3">
    <source>
        <dbReference type="ARBA" id="ARBA00022801"/>
    </source>
</evidence>
<evidence type="ECO:0000259" key="6">
    <source>
        <dbReference type="PROSITE" id="PS51935"/>
    </source>
</evidence>
<evidence type="ECO:0000256" key="1">
    <source>
        <dbReference type="ARBA" id="ARBA00007074"/>
    </source>
</evidence>
<comment type="similarity">
    <text evidence="1">Belongs to the peptidase C40 family.</text>
</comment>
<dbReference type="AlphaFoldDB" id="A0A948TKL1"/>
<evidence type="ECO:0000256" key="5">
    <source>
        <dbReference type="SAM" id="SignalP"/>
    </source>
</evidence>
<evidence type="ECO:0000256" key="2">
    <source>
        <dbReference type="ARBA" id="ARBA00022670"/>
    </source>
</evidence>
<comment type="caution">
    <text evidence="7">The sequence shown here is derived from an EMBL/GenBank/DDBJ whole genome shotgun (WGS) entry which is preliminary data.</text>
</comment>
<evidence type="ECO:0000313" key="8">
    <source>
        <dbReference type="Proteomes" id="UP000777303"/>
    </source>
</evidence>
<keyword evidence="5" id="KW-0732">Signal</keyword>
<sequence>MKTKTVKNLVTTGFVGLAGATLMGMQTNTAHAATVNYKDGATTVWSNPNNGQPIKYLTANQQVNIQNTQQVNGQTWCQVGANEWVPAIYLNTTQSAPQPSQAMTITANYQQGATTIWTAPINGQVAGYLACGQTAQVLGQQQVGNETYYHIQQGWVPAQYVTVNGHTTAAVTSQAAPTSAVSAASQAPVKVTTASAAHQNTNVTSQAARPQANTNYSQNYHRNNVVQQANTTTAQSYAQRPQTNNANGVVSRATAYLGTPYQWGGNQPGGFDCSGFVQYVYGLGNNYRTSQAQSTMGPAVSVNSLRPGDLCFWGQPGSAYHVGIWVGNGRYIAAPAPGQSVSYGSAQYYTPSFGIHMNR</sequence>
<keyword evidence="3" id="KW-0378">Hydrolase</keyword>
<keyword evidence="2" id="KW-0645">Protease</keyword>
<dbReference type="InterPro" id="IPR038765">
    <property type="entry name" value="Papain-like_cys_pep_sf"/>
</dbReference>
<keyword evidence="4" id="KW-0788">Thiol protease</keyword>